<dbReference type="InterPro" id="IPR011990">
    <property type="entry name" value="TPR-like_helical_dom_sf"/>
</dbReference>
<dbReference type="PANTHER" id="PTHR46014">
    <property type="entry name" value="TETRATRICOPEPTIDE REPEAT PROTEIN 1"/>
    <property type="match status" value="1"/>
</dbReference>
<dbReference type="PANTHER" id="PTHR46014:SF1">
    <property type="entry name" value="TETRATRICOPEPTIDE REPEAT PROTEIN 1"/>
    <property type="match status" value="1"/>
</dbReference>
<evidence type="ECO:0000313" key="2">
    <source>
        <dbReference type="EMBL" id="EFW99356.1"/>
    </source>
</evidence>
<sequence>MSGLSGTANGPHAAVAAGEEKRADEGGANPTMKTGRDDEDTAAGNETEDEPTGLSPEQEAELLAAANAHKAEANAHFGHGRTDAALTAYEAAAAVLPAHHDYDLAVLRSNMAACHLKMEAWKEAVTAATQALDALEREKREKEGGEKEKEEKEGDKKEEPSEDEVEEEIISAGASKAAPIAKAALTPAQMAARDRERIRAKVLLRRGRARAMLGGWSNLSGAEEDYRALAALEPDSTALTAADRRLIQTQLRQLPARTKAAQEAEMGEMWGKLKELGNGILRPFGMSTDNFKMVRDEKTGGYSMNFQQGS</sequence>
<gene>
    <name evidence="2" type="ORF">CMQ_5777</name>
</gene>
<accession>F0XSN9</accession>
<dbReference type="OrthoDB" id="1872379at2759"/>
<protein>
    <submittedName>
        <fullName evidence="2">Tetratricopeptide repeat protein 1</fullName>
    </submittedName>
</protein>
<feature type="compositionally biased region" description="Acidic residues" evidence="1">
    <location>
        <begin position="37"/>
        <end position="51"/>
    </location>
</feature>
<dbReference type="InterPro" id="IPR052769">
    <property type="entry name" value="TPR_domain_protein"/>
</dbReference>
<dbReference type="Proteomes" id="UP000007796">
    <property type="component" value="Unassembled WGS sequence"/>
</dbReference>
<dbReference type="InterPro" id="IPR019734">
    <property type="entry name" value="TPR_rpt"/>
</dbReference>
<feature type="region of interest" description="Disordered" evidence="1">
    <location>
        <begin position="1"/>
        <end position="56"/>
    </location>
</feature>
<dbReference type="SMART" id="SM00028">
    <property type="entry name" value="TPR"/>
    <property type="match status" value="3"/>
</dbReference>
<dbReference type="RefSeq" id="XP_014168839.1">
    <property type="nucleotide sequence ID" value="XM_014313364.1"/>
</dbReference>
<dbReference type="GeneID" id="25979136"/>
<dbReference type="AlphaFoldDB" id="F0XSN9"/>
<dbReference type="STRING" id="655863.F0XSN9"/>
<dbReference type="eggNOG" id="KOG4234">
    <property type="taxonomic scope" value="Eukaryota"/>
</dbReference>
<keyword evidence="3" id="KW-1185">Reference proteome</keyword>
<feature type="region of interest" description="Disordered" evidence="1">
    <location>
        <begin position="137"/>
        <end position="166"/>
    </location>
</feature>
<organism evidence="3">
    <name type="scientific">Grosmannia clavigera (strain kw1407 / UAMH 11150)</name>
    <name type="common">Blue stain fungus</name>
    <name type="synonym">Graphiocladiella clavigera</name>
    <dbReference type="NCBI Taxonomy" id="655863"/>
    <lineage>
        <taxon>Eukaryota</taxon>
        <taxon>Fungi</taxon>
        <taxon>Dikarya</taxon>
        <taxon>Ascomycota</taxon>
        <taxon>Pezizomycotina</taxon>
        <taxon>Sordariomycetes</taxon>
        <taxon>Sordariomycetidae</taxon>
        <taxon>Ophiostomatales</taxon>
        <taxon>Ophiostomataceae</taxon>
        <taxon>Leptographium</taxon>
    </lineage>
</organism>
<name>F0XSN9_GROCL</name>
<dbReference type="InParanoid" id="F0XSN9"/>
<dbReference type="EMBL" id="GL629997">
    <property type="protein sequence ID" value="EFW99356.1"/>
    <property type="molecule type" value="Genomic_DNA"/>
</dbReference>
<evidence type="ECO:0000256" key="1">
    <source>
        <dbReference type="SAM" id="MobiDB-lite"/>
    </source>
</evidence>
<dbReference type="SUPFAM" id="SSF48452">
    <property type="entry name" value="TPR-like"/>
    <property type="match status" value="1"/>
</dbReference>
<feature type="compositionally biased region" description="Basic and acidic residues" evidence="1">
    <location>
        <begin position="137"/>
        <end position="159"/>
    </location>
</feature>
<dbReference type="Gene3D" id="1.25.40.10">
    <property type="entry name" value="Tetratricopeptide repeat domain"/>
    <property type="match status" value="1"/>
</dbReference>
<evidence type="ECO:0000313" key="3">
    <source>
        <dbReference type="Proteomes" id="UP000007796"/>
    </source>
</evidence>
<proteinExistence type="predicted"/>
<dbReference type="HOGENOM" id="CLU_058463_1_0_1"/>
<reference evidence="2 3" key="1">
    <citation type="journal article" date="2011" name="Proc. Natl. Acad. Sci. U.S.A.">
        <title>Genome and transcriptome analyses of the mountain pine beetle-fungal symbiont Grosmannia clavigera, a lodgepole pine pathogen.</title>
        <authorList>
            <person name="DiGuistini S."/>
            <person name="Wang Y."/>
            <person name="Liao N.Y."/>
            <person name="Taylor G."/>
            <person name="Tanguay P."/>
            <person name="Feau N."/>
            <person name="Henrissat B."/>
            <person name="Chan S.K."/>
            <person name="Hesse-Orce U."/>
            <person name="Alamouti S.M."/>
            <person name="Tsui C.K.M."/>
            <person name="Docking R.T."/>
            <person name="Levasseur A."/>
            <person name="Haridas S."/>
            <person name="Robertson G."/>
            <person name="Birol I."/>
            <person name="Holt R.A."/>
            <person name="Marra M.A."/>
            <person name="Hamelin R.C."/>
            <person name="Hirst M."/>
            <person name="Jones S.J.M."/>
            <person name="Bohlmann J."/>
            <person name="Breuil C."/>
        </authorList>
    </citation>
    <scope>NUCLEOTIDE SEQUENCE [LARGE SCALE GENOMIC DNA]</scope>
    <source>
        <strain evidence="3">kw1407 / UAMH 11150</strain>
    </source>
</reference>